<dbReference type="Pfam" id="PF06197">
    <property type="entry name" value="DUF998"/>
    <property type="match status" value="1"/>
</dbReference>
<gene>
    <name evidence="2" type="ORF">GCM10009098_03390</name>
</gene>
<reference evidence="2 3" key="1">
    <citation type="journal article" date="2019" name="Int. J. Syst. Evol. Microbiol.">
        <title>The Global Catalogue of Microorganisms (GCM) 10K type strain sequencing project: providing services to taxonomists for standard genome sequencing and annotation.</title>
        <authorList>
            <consortium name="The Broad Institute Genomics Platform"/>
            <consortium name="The Broad Institute Genome Sequencing Center for Infectious Disease"/>
            <person name="Wu L."/>
            <person name="Ma J."/>
        </authorList>
    </citation>
    <scope>NUCLEOTIDE SEQUENCE [LARGE SCALE GENOMIC DNA]</scope>
    <source>
        <strain evidence="2 3">JCM 14331</strain>
    </source>
</reference>
<keyword evidence="1" id="KW-1133">Transmembrane helix</keyword>
<keyword evidence="1" id="KW-0812">Transmembrane</keyword>
<sequence>MSADYIEVAYSRNTAIFARISVVSSALGLGLLLLLHFIQPNLSPLSGFISQYAVGKFGILMNVAFLSFAISLASFAMSYRSLSPSRLLRTGVVLACISAIGMLLGALFNTDSADIMRASPTTIGMLHNIGGQLNLTPFVALLVTFGVRHVDAVKPLWRRMLTISVVVLSFTLGFVITAAWSEGDFGPGSITALFGRLMLVSYFIWQYVALKCLLKNET</sequence>
<feature type="transmembrane region" description="Helical" evidence="1">
    <location>
        <begin position="129"/>
        <end position="148"/>
    </location>
</feature>
<feature type="transmembrane region" description="Helical" evidence="1">
    <location>
        <begin position="193"/>
        <end position="214"/>
    </location>
</feature>
<evidence type="ECO:0008006" key="4">
    <source>
        <dbReference type="Google" id="ProtNLM"/>
    </source>
</evidence>
<dbReference type="Proteomes" id="UP001501169">
    <property type="component" value="Unassembled WGS sequence"/>
</dbReference>
<feature type="transmembrane region" description="Helical" evidence="1">
    <location>
        <begin position="58"/>
        <end position="79"/>
    </location>
</feature>
<protein>
    <recommendedName>
        <fullName evidence="4">DUF998 domain-containing protein</fullName>
    </recommendedName>
</protein>
<accession>A0ABN1DBG6</accession>
<feature type="transmembrane region" description="Helical" evidence="1">
    <location>
        <begin position="16"/>
        <end position="38"/>
    </location>
</feature>
<evidence type="ECO:0000313" key="2">
    <source>
        <dbReference type="EMBL" id="GAA0539170.1"/>
    </source>
</evidence>
<keyword evidence="3" id="KW-1185">Reference proteome</keyword>
<proteinExistence type="predicted"/>
<comment type="caution">
    <text evidence="2">The sequence shown here is derived from an EMBL/GenBank/DDBJ whole genome shotgun (WGS) entry which is preliminary data.</text>
</comment>
<name>A0ABN1DBG6_9GAMM</name>
<feature type="transmembrane region" description="Helical" evidence="1">
    <location>
        <begin position="91"/>
        <end position="109"/>
    </location>
</feature>
<dbReference type="InterPro" id="IPR009339">
    <property type="entry name" value="DUF998"/>
</dbReference>
<evidence type="ECO:0000256" key="1">
    <source>
        <dbReference type="SAM" id="Phobius"/>
    </source>
</evidence>
<feature type="transmembrane region" description="Helical" evidence="1">
    <location>
        <begin position="160"/>
        <end position="181"/>
    </location>
</feature>
<dbReference type="EMBL" id="BAAAEO010000001">
    <property type="protein sequence ID" value="GAA0539170.1"/>
    <property type="molecule type" value="Genomic_DNA"/>
</dbReference>
<organism evidence="2 3">
    <name type="scientific">Rheinheimera aquimaris</name>
    <dbReference type="NCBI Taxonomy" id="412437"/>
    <lineage>
        <taxon>Bacteria</taxon>
        <taxon>Pseudomonadati</taxon>
        <taxon>Pseudomonadota</taxon>
        <taxon>Gammaproteobacteria</taxon>
        <taxon>Chromatiales</taxon>
        <taxon>Chromatiaceae</taxon>
        <taxon>Rheinheimera</taxon>
    </lineage>
</organism>
<keyword evidence="1" id="KW-0472">Membrane</keyword>
<evidence type="ECO:0000313" key="3">
    <source>
        <dbReference type="Proteomes" id="UP001501169"/>
    </source>
</evidence>
<dbReference type="RefSeq" id="WP_226765739.1">
    <property type="nucleotide sequence ID" value="NZ_BAAAEO010000001.1"/>
</dbReference>